<dbReference type="AlphaFoldDB" id="A0A1G7BLP0"/>
<dbReference type="GO" id="GO:0006310">
    <property type="term" value="P:DNA recombination"/>
    <property type="evidence" value="ECO:0007669"/>
    <property type="project" value="UniProtKB-KW"/>
</dbReference>
<dbReference type="RefSeq" id="WP_068307774.1">
    <property type="nucleotide sequence ID" value="NZ_FNAK01000005.1"/>
</dbReference>
<feature type="domain" description="Tyr recombinase" evidence="4">
    <location>
        <begin position="166"/>
        <end position="336"/>
    </location>
</feature>
<dbReference type="InterPro" id="IPR011010">
    <property type="entry name" value="DNA_brk_join_enz"/>
</dbReference>
<dbReference type="InterPro" id="IPR002104">
    <property type="entry name" value="Integrase_catalytic"/>
</dbReference>
<evidence type="ECO:0000313" key="5">
    <source>
        <dbReference type="EMBL" id="SDE27386.1"/>
    </source>
</evidence>
<dbReference type="InterPro" id="IPR050090">
    <property type="entry name" value="Tyrosine_recombinase_XerCD"/>
</dbReference>
<dbReference type="PANTHER" id="PTHR30349:SF94">
    <property type="entry name" value="INTEGRASE_RECOMBINASE HI_1414-RELATED"/>
    <property type="match status" value="1"/>
</dbReference>
<dbReference type="OrthoDB" id="6388170at2"/>
<dbReference type="EMBL" id="FNAK01000005">
    <property type="protein sequence ID" value="SDE27386.1"/>
    <property type="molecule type" value="Genomic_DNA"/>
</dbReference>
<reference evidence="5 6" key="1">
    <citation type="submission" date="2016-10" db="EMBL/GenBank/DDBJ databases">
        <authorList>
            <person name="de Groot N.N."/>
        </authorList>
    </citation>
    <scope>NUCLEOTIDE SEQUENCE [LARGE SCALE GENOMIC DNA]</scope>
    <source>
        <strain evidence="5 6">CGMCC 1.9109</strain>
    </source>
</reference>
<evidence type="ECO:0000313" key="6">
    <source>
        <dbReference type="Proteomes" id="UP000183685"/>
    </source>
</evidence>
<dbReference type="Gene3D" id="1.10.443.10">
    <property type="entry name" value="Intergrase catalytic core"/>
    <property type="match status" value="1"/>
</dbReference>
<dbReference type="STRING" id="637679.GCA_001550055_03716"/>
<dbReference type="PANTHER" id="PTHR30349">
    <property type="entry name" value="PHAGE INTEGRASE-RELATED"/>
    <property type="match status" value="1"/>
</dbReference>
<evidence type="ECO:0000259" key="4">
    <source>
        <dbReference type="PROSITE" id="PS51898"/>
    </source>
</evidence>
<keyword evidence="3" id="KW-0233">DNA recombination</keyword>
<name>A0A1G7BLP0_9PROT</name>
<dbReference type="Proteomes" id="UP000183685">
    <property type="component" value="Unassembled WGS sequence"/>
</dbReference>
<dbReference type="InterPro" id="IPR010998">
    <property type="entry name" value="Integrase_recombinase_N"/>
</dbReference>
<evidence type="ECO:0000256" key="3">
    <source>
        <dbReference type="ARBA" id="ARBA00023172"/>
    </source>
</evidence>
<accession>A0A1G7BLP0</accession>
<organism evidence="5 6">
    <name type="scientific">Kordiimonas lacus</name>
    <dbReference type="NCBI Taxonomy" id="637679"/>
    <lineage>
        <taxon>Bacteria</taxon>
        <taxon>Pseudomonadati</taxon>
        <taxon>Pseudomonadota</taxon>
        <taxon>Alphaproteobacteria</taxon>
        <taxon>Kordiimonadales</taxon>
        <taxon>Kordiimonadaceae</taxon>
        <taxon>Kordiimonas</taxon>
    </lineage>
</organism>
<gene>
    <name evidence="5" type="ORF">SAMN04488071_2551</name>
</gene>
<dbReference type="PROSITE" id="PS51898">
    <property type="entry name" value="TYR_RECOMBINASE"/>
    <property type="match status" value="1"/>
</dbReference>
<evidence type="ECO:0000256" key="2">
    <source>
        <dbReference type="ARBA" id="ARBA00023125"/>
    </source>
</evidence>
<protein>
    <submittedName>
        <fullName evidence="5">Site-specific recombinase XerD</fullName>
    </submittedName>
</protein>
<keyword evidence="1" id="KW-0229">DNA integration</keyword>
<dbReference type="GO" id="GO:0015074">
    <property type="term" value="P:DNA integration"/>
    <property type="evidence" value="ECO:0007669"/>
    <property type="project" value="UniProtKB-KW"/>
</dbReference>
<sequence length="336" mass="38463">MASIRKRVNGDGSHSWHVQVRKKGFPSQTASFDRKIDADRWATQVEADMDARRWRDTSGAEATSLKDALTRYEAEYTTKKKGAPAEARRIARWKQEKIAGYSLSKLKGSDFARYRDGRLSEGRSPSTVRLELAIISHLFNMARREWGYEGLNNPIQDIKMPGHSKARDRRLGKGEEAVLLEYCQKRENAWIYPITVFAIETAARRGEILGLQWSDVNLAAKTALLRDTKNGDDREIPLSERAVLLLKGLEAQGRGSVFCTTENSFRLSWARMMRQIIKKNPEFNGFRFHDLRHEATSRFFEKGFGIMEVAAITGHKDLKMLQRYTHLKASDLAQRL</sequence>
<dbReference type="SUPFAM" id="SSF56349">
    <property type="entry name" value="DNA breaking-rejoining enzymes"/>
    <property type="match status" value="1"/>
</dbReference>
<keyword evidence="2" id="KW-0238">DNA-binding</keyword>
<dbReference type="Pfam" id="PF00589">
    <property type="entry name" value="Phage_integrase"/>
    <property type="match status" value="1"/>
</dbReference>
<keyword evidence="6" id="KW-1185">Reference proteome</keyword>
<evidence type="ECO:0000256" key="1">
    <source>
        <dbReference type="ARBA" id="ARBA00022908"/>
    </source>
</evidence>
<dbReference type="Gene3D" id="1.10.150.130">
    <property type="match status" value="1"/>
</dbReference>
<dbReference type="InterPro" id="IPR013762">
    <property type="entry name" value="Integrase-like_cat_sf"/>
</dbReference>
<proteinExistence type="predicted"/>
<dbReference type="CDD" id="cd00796">
    <property type="entry name" value="INT_Rci_Hp1_C"/>
    <property type="match status" value="1"/>
</dbReference>
<dbReference type="GO" id="GO:0003677">
    <property type="term" value="F:DNA binding"/>
    <property type="evidence" value="ECO:0007669"/>
    <property type="project" value="UniProtKB-KW"/>
</dbReference>